<name>A0ABQ9YJ86_9EUKA</name>
<feature type="region of interest" description="Disordered" evidence="1">
    <location>
        <begin position="77"/>
        <end position="118"/>
    </location>
</feature>
<keyword evidence="3" id="KW-1185">Reference proteome</keyword>
<feature type="compositionally biased region" description="Low complexity" evidence="1">
    <location>
        <begin position="7"/>
        <end position="26"/>
    </location>
</feature>
<feature type="region of interest" description="Disordered" evidence="1">
    <location>
        <begin position="1"/>
        <end position="44"/>
    </location>
</feature>
<sequence length="118" mass="12531">MSYHPQTPSNSSNPSSTTSPLLSTTSPPTPTSSPPPNNSFATKSTFDHTTVSFFSFMTWPTPSSATCARKYSSFCRSTQPASSSTTRPSPSQPTPTLSHACPSTSPHTKPILPPISRI</sequence>
<dbReference type="EMBL" id="JARBJD010000005">
    <property type="protein sequence ID" value="KAK2963810.1"/>
    <property type="molecule type" value="Genomic_DNA"/>
</dbReference>
<evidence type="ECO:0000313" key="2">
    <source>
        <dbReference type="EMBL" id="KAK2963810.1"/>
    </source>
</evidence>
<reference evidence="2 3" key="1">
    <citation type="journal article" date="2022" name="bioRxiv">
        <title>Genomics of Preaxostyla Flagellates Illuminates Evolutionary Transitions and the Path Towards Mitochondrial Loss.</title>
        <authorList>
            <person name="Novak L.V.F."/>
            <person name="Treitli S.C."/>
            <person name="Pyrih J."/>
            <person name="Halakuc P."/>
            <person name="Pipaliya S.V."/>
            <person name="Vacek V."/>
            <person name="Brzon O."/>
            <person name="Soukal P."/>
            <person name="Eme L."/>
            <person name="Dacks J.B."/>
            <person name="Karnkowska A."/>
            <person name="Elias M."/>
            <person name="Hampl V."/>
        </authorList>
    </citation>
    <scope>NUCLEOTIDE SEQUENCE [LARGE SCALE GENOMIC DNA]</scope>
    <source>
        <strain evidence="2">NAU3</strain>
        <tissue evidence="2">Gut</tissue>
    </source>
</reference>
<protein>
    <submittedName>
        <fullName evidence="2">Uncharacterized protein</fullName>
    </submittedName>
</protein>
<feature type="compositionally biased region" description="Low complexity" evidence="1">
    <location>
        <begin position="77"/>
        <end position="89"/>
    </location>
</feature>
<organism evidence="2 3">
    <name type="scientific">Blattamonas nauphoetae</name>
    <dbReference type="NCBI Taxonomy" id="2049346"/>
    <lineage>
        <taxon>Eukaryota</taxon>
        <taxon>Metamonada</taxon>
        <taxon>Preaxostyla</taxon>
        <taxon>Oxymonadida</taxon>
        <taxon>Blattamonas</taxon>
    </lineage>
</organism>
<proteinExistence type="predicted"/>
<comment type="caution">
    <text evidence="2">The sequence shown here is derived from an EMBL/GenBank/DDBJ whole genome shotgun (WGS) entry which is preliminary data.</text>
</comment>
<evidence type="ECO:0000256" key="1">
    <source>
        <dbReference type="SAM" id="MobiDB-lite"/>
    </source>
</evidence>
<gene>
    <name evidence="2" type="ORF">BLNAU_1379</name>
</gene>
<dbReference type="Proteomes" id="UP001281761">
    <property type="component" value="Unassembled WGS sequence"/>
</dbReference>
<accession>A0ABQ9YJ86</accession>
<feature type="compositionally biased region" description="Pro residues" evidence="1">
    <location>
        <begin position="27"/>
        <end position="37"/>
    </location>
</feature>
<evidence type="ECO:0000313" key="3">
    <source>
        <dbReference type="Proteomes" id="UP001281761"/>
    </source>
</evidence>